<dbReference type="AlphaFoldDB" id="A0A6J1C7C4"/>
<gene>
    <name evidence="3" type="primary">LOC111009066</name>
</gene>
<accession>A0A6J1C7C4</accession>
<name>A0A6J1C7C4_MOMCH</name>
<feature type="region of interest" description="Disordered" evidence="1">
    <location>
        <begin position="708"/>
        <end position="776"/>
    </location>
</feature>
<dbReference type="KEGG" id="mcha:111009066"/>
<evidence type="ECO:0000256" key="1">
    <source>
        <dbReference type="SAM" id="MobiDB-lite"/>
    </source>
</evidence>
<dbReference type="FunFam" id="3.40.50.300:FF:000978">
    <property type="entry name" value="YLP motif-containing protein 1 isoform X3"/>
    <property type="match status" value="1"/>
</dbReference>
<feature type="compositionally biased region" description="Basic and acidic residues" evidence="1">
    <location>
        <begin position="124"/>
        <end position="160"/>
    </location>
</feature>
<evidence type="ECO:0000313" key="3">
    <source>
        <dbReference type="RefSeq" id="XP_022137690.1"/>
    </source>
</evidence>
<dbReference type="InterPro" id="IPR026314">
    <property type="entry name" value="YLP_motif_con_p1"/>
</dbReference>
<sequence length="891" mass="99728">MDQNLHHPQQWHPRPIQGTVCPVCAMPHFPFCPPHPSFNQNPRYPLGPDPSFQRPGFDPHRLPMGMPRPSMGNPDDGFADQRPWFRNSYGHVPFHPHREGFLPPPYDYGGNEFINDAERSYKRPRVDDVGSDGVVHELGRKSSRSSFEDERRLKLIRDHGSASNGPLEGGSSSLPRTNLGSNCESSALEGNFSKSGSGDPEEVGRFLGGKSDSDNGINDGRSQYFHEEGNLAPARQFQNGGEGLWSELNHSAAASGNRIDARRSTQNEEFSHSRYDHVGGHWGAQHMPHPVPPEATEDSYLTIRDESHYSDNRHAFLWMDDTNNSKMNVLDRDHRLPHRFEMNPIHTRQFPSQGCEVFEGNAHHGTRNFNFGAGYVRRLSGGGRFLENGSAIEDSRFFDEQPPLPASPPPPMPWDAHSSQAKSSSLFPVPVSSSVVTSSTYSSVPELRSFHHNKPVPHVSSSPMMEDALAVHPSFYKKFAADGKPFGLKQFPPLKPKVIDASHLFKLPHRSTRPDHIVVILRGLPGSGKSYLAKMLRDVEVENGGDAPRIHSMDDYFMTEVEKVEEGDANPSNSVKGKKSIVKKVMEYCYEPEMEEAYRSSMLKAFKKTLEEGVFTFVIVDDRNLRVADFAQFWAIGKNSGYEVYILEATYRDPAGCAARNVHGFNLDDIQKMASQWEEAPPLYLQLDIKSLCHGDDLNESGIQEVDMDMEDGDDDSLPSFQETKSEKTASPPLRDDASEDDGKRWDAEPDHVREEVKELGRSKWSNDLDEDDTERTDGLNGHANALSGLIQAYAKEGKSVRWMDQVGNTGFSIGAAKKANRLSLVIGPGAGYNLKSNPLAVEEYVGGTAQNSSESKRHSRFEERLRAESESFKVVFDKRRQRIGIDWDDE</sequence>
<dbReference type="Proteomes" id="UP000504603">
    <property type="component" value="Unplaced"/>
</dbReference>
<feature type="compositionally biased region" description="Pro residues" evidence="1">
    <location>
        <begin position="402"/>
        <end position="413"/>
    </location>
</feature>
<evidence type="ECO:0000313" key="2">
    <source>
        <dbReference type="Proteomes" id="UP000504603"/>
    </source>
</evidence>
<proteinExistence type="predicted"/>
<dbReference type="SUPFAM" id="SSF52540">
    <property type="entry name" value="P-loop containing nucleoside triphosphate hydrolases"/>
    <property type="match status" value="1"/>
</dbReference>
<dbReference type="GO" id="GO:0032204">
    <property type="term" value="P:regulation of telomere maintenance"/>
    <property type="evidence" value="ECO:0007669"/>
    <property type="project" value="TreeGrafter"/>
</dbReference>
<feature type="region of interest" description="Disordered" evidence="1">
    <location>
        <begin position="124"/>
        <end position="223"/>
    </location>
</feature>
<organism evidence="2 3">
    <name type="scientific">Momordica charantia</name>
    <name type="common">Bitter gourd</name>
    <name type="synonym">Balsam pear</name>
    <dbReference type="NCBI Taxonomy" id="3673"/>
    <lineage>
        <taxon>Eukaryota</taxon>
        <taxon>Viridiplantae</taxon>
        <taxon>Streptophyta</taxon>
        <taxon>Embryophyta</taxon>
        <taxon>Tracheophyta</taxon>
        <taxon>Spermatophyta</taxon>
        <taxon>Magnoliopsida</taxon>
        <taxon>eudicotyledons</taxon>
        <taxon>Gunneridae</taxon>
        <taxon>Pentapetalae</taxon>
        <taxon>rosids</taxon>
        <taxon>fabids</taxon>
        <taxon>Cucurbitales</taxon>
        <taxon>Cucurbitaceae</taxon>
        <taxon>Momordiceae</taxon>
        <taxon>Momordica</taxon>
    </lineage>
</organism>
<dbReference type="RefSeq" id="XP_022137690.1">
    <property type="nucleotide sequence ID" value="XM_022281998.1"/>
</dbReference>
<keyword evidence="2" id="KW-1185">Reference proteome</keyword>
<reference evidence="3" key="1">
    <citation type="submission" date="2025-08" db="UniProtKB">
        <authorList>
            <consortium name="RefSeq"/>
        </authorList>
    </citation>
    <scope>IDENTIFICATION</scope>
    <source>
        <strain evidence="3">OHB3-1</strain>
    </source>
</reference>
<protein>
    <submittedName>
        <fullName evidence="3">Uncharacterized protein LOC111009066</fullName>
    </submittedName>
</protein>
<feature type="compositionally biased region" description="Polar residues" evidence="1">
    <location>
        <begin position="170"/>
        <end position="185"/>
    </location>
</feature>
<dbReference type="GO" id="GO:0005634">
    <property type="term" value="C:nucleus"/>
    <property type="evidence" value="ECO:0007669"/>
    <property type="project" value="InterPro"/>
</dbReference>
<dbReference type="GeneID" id="111009066"/>
<dbReference type="PANTHER" id="PTHR13413:SF0">
    <property type="entry name" value="YLP MOTIF-CONTAINING PROTEIN 1"/>
    <property type="match status" value="1"/>
</dbReference>
<dbReference type="PANTHER" id="PTHR13413">
    <property type="entry name" value="YLP MOTIF CONTAINING PROTEIN NUCLEAR PROTEIN ZAP"/>
    <property type="match status" value="1"/>
</dbReference>
<feature type="compositionally biased region" description="Basic and acidic residues" evidence="1">
    <location>
        <begin position="724"/>
        <end position="767"/>
    </location>
</feature>
<feature type="compositionally biased region" description="Acidic residues" evidence="1">
    <location>
        <begin position="708"/>
        <end position="717"/>
    </location>
</feature>
<dbReference type="Gene3D" id="3.40.50.300">
    <property type="entry name" value="P-loop containing nucleotide triphosphate hydrolases"/>
    <property type="match status" value="1"/>
</dbReference>
<feature type="region of interest" description="Disordered" evidence="1">
    <location>
        <begin position="397"/>
        <end position="419"/>
    </location>
</feature>
<dbReference type="InterPro" id="IPR027417">
    <property type="entry name" value="P-loop_NTPase"/>
</dbReference>
<dbReference type="OrthoDB" id="513595at2759"/>